<dbReference type="GO" id="GO:0042277">
    <property type="term" value="F:peptide binding"/>
    <property type="evidence" value="ECO:0007669"/>
    <property type="project" value="TreeGrafter"/>
</dbReference>
<evidence type="ECO:0000313" key="3">
    <source>
        <dbReference type="EMBL" id="KDR19784.1"/>
    </source>
</evidence>
<proteinExistence type="inferred from homology"/>
<dbReference type="GO" id="GO:0016020">
    <property type="term" value="C:membrane"/>
    <property type="evidence" value="ECO:0007669"/>
    <property type="project" value="TreeGrafter"/>
</dbReference>
<dbReference type="Pfam" id="PF11838">
    <property type="entry name" value="ERAP1_C"/>
    <property type="match status" value="1"/>
</dbReference>
<name>A0A067RAK9_ZOONE</name>
<dbReference type="Proteomes" id="UP000027135">
    <property type="component" value="Unassembled WGS sequence"/>
</dbReference>
<sequence>MLPYHVALEVTSYLRRESHYLPWKAALGNLGYIGRMFRLTDALASYKRFILYLIEPQLRNLNIDSHQNDSYLKTSHQKEIMRWACLTGHPACLHNATTLFKTWMVGNFNPVPQSLSTVLYCTAIEQGGLEQWKFLWTQYKTSAIAVSEKKGALKALGCSQNTDILEQYLRWSVQIGSGLKPGDSVAVFKAVASTDTGFNVAKEFLINNPDSIEKAYVVS</sequence>
<dbReference type="OMA" id="ININCYA"/>
<dbReference type="InterPro" id="IPR050344">
    <property type="entry name" value="Peptidase_M1_aminopeptidases"/>
</dbReference>
<keyword evidence="3" id="KW-0378">Hydrolase</keyword>
<dbReference type="EMBL" id="KK852634">
    <property type="protein sequence ID" value="KDR19784.1"/>
    <property type="molecule type" value="Genomic_DNA"/>
</dbReference>
<gene>
    <name evidence="3" type="ORF">L798_05997</name>
</gene>
<dbReference type="PANTHER" id="PTHR11533:SF253">
    <property type="entry name" value="AMINOPEPTIDASE-RELATED"/>
    <property type="match status" value="1"/>
</dbReference>
<evidence type="ECO:0000259" key="2">
    <source>
        <dbReference type="Pfam" id="PF11838"/>
    </source>
</evidence>
<dbReference type="InParanoid" id="A0A067RAK9"/>
<protein>
    <submittedName>
        <fullName evidence="3">Aminopeptidase N</fullName>
    </submittedName>
</protein>
<feature type="domain" description="ERAP1-like C-terminal" evidence="2">
    <location>
        <begin position="2"/>
        <end position="216"/>
    </location>
</feature>
<keyword evidence="3" id="KW-0031">Aminopeptidase</keyword>
<dbReference type="GO" id="GO:0008270">
    <property type="term" value="F:zinc ion binding"/>
    <property type="evidence" value="ECO:0007669"/>
    <property type="project" value="TreeGrafter"/>
</dbReference>
<reference evidence="3 4" key="1">
    <citation type="journal article" date="2014" name="Nat. Commun.">
        <title>Molecular traces of alternative social organization in a termite genome.</title>
        <authorList>
            <person name="Terrapon N."/>
            <person name="Li C."/>
            <person name="Robertson H.M."/>
            <person name="Ji L."/>
            <person name="Meng X."/>
            <person name="Booth W."/>
            <person name="Chen Z."/>
            <person name="Childers C.P."/>
            <person name="Glastad K.M."/>
            <person name="Gokhale K."/>
            <person name="Gowin J."/>
            <person name="Gronenberg W."/>
            <person name="Hermansen R.A."/>
            <person name="Hu H."/>
            <person name="Hunt B.G."/>
            <person name="Huylmans A.K."/>
            <person name="Khalil S.M."/>
            <person name="Mitchell R.D."/>
            <person name="Munoz-Torres M.C."/>
            <person name="Mustard J.A."/>
            <person name="Pan H."/>
            <person name="Reese J.T."/>
            <person name="Scharf M.E."/>
            <person name="Sun F."/>
            <person name="Vogel H."/>
            <person name="Xiao J."/>
            <person name="Yang W."/>
            <person name="Yang Z."/>
            <person name="Yang Z."/>
            <person name="Zhou J."/>
            <person name="Zhu J."/>
            <person name="Brent C.S."/>
            <person name="Elsik C.G."/>
            <person name="Goodisman M.A."/>
            <person name="Liberles D.A."/>
            <person name="Roe R.M."/>
            <person name="Vargo E.L."/>
            <person name="Vilcinskas A."/>
            <person name="Wang J."/>
            <person name="Bornberg-Bauer E."/>
            <person name="Korb J."/>
            <person name="Zhang G."/>
            <person name="Liebig J."/>
        </authorList>
    </citation>
    <scope>NUCLEOTIDE SEQUENCE [LARGE SCALE GENOMIC DNA]</scope>
    <source>
        <tissue evidence="3">Whole organism</tissue>
    </source>
</reference>
<accession>A0A067RAK9</accession>
<dbReference type="GO" id="GO:0043171">
    <property type="term" value="P:peptide catabolic process"/>
    <property type="evidence" value="ECO:0007669"/>
    <property type="project" value="TreeGrafter"/>
</dbReference>
<dbReference type="Gene3D" id="1.25.50.20">
    <property type="match status" value="1"/>
</dbReference>
<dbReference type="PANTHER" id="PTHR11533">
    <property type="entry name" value="PROTEASE M1 ZINC METALLOPROTEASE"/>
    <property type="match status" value="1"/>
</dbReference>
<dbReference type="GO" id="GO:0070006">
    <property type="term" value="F:metalloaminopeptidase activity"/>
    <property type="evidence" value="ECO:0007669"/>
    <property type="project" value="TreeGrafter"/>
</dbReference>
<dbReference type="GO" id="GO:0005615">
    <property type="term" value="C:extracellular space"/>
    <property type="evidence" value="ECO:0007669"/>
    <property type="project" value="TreeGrafter"/>
</dbReference>
<dbReference type="InterPro" id="IPR024571">
    <property type="entry name" value="ERAP1-like_C_dom"/>
</dbReference>
<dbReference type="eggNOG" id="KOG1046">
    <property type="taxonomic scope" value="Eukaryota"/>
</dbReference>
<dbReference type="GO" id="GO:0006508">
    <property type="term" value="P:proteolysis"/>
    <property type="evidence" value="ECO:0007669"/>
    <property type="project" value="TreeGrafter"/>
</dbReference>
<dbReference type="AlphaFoldDB" id="A0A067RAK9"/>
<evidence type="ECO:0000256" key="1">
    <source>
        <dbReference type="ARBA" id="ARBA00010136"/>
    </source>
</evidence>
<dbReference type="GO" id="GO:0005737">
    <property type="term" value="C:cytoplasm"/>
    <property type="evidence" value="ECO:0007669"/>
    <property type="project" value="TreeGrafter"/>
</dbReference>
<comment type="similarity">
    <text evidence="1">Belongs to the peptidase M1 family.</text>
</comment>
<keyword evidence="3" id="KW-0645">Protease</keyword>
<evidence type="ECO:0000313" key="4">
    <source>
        <dbReference type="Proteomes" id="UP000027135"/>
    </source>
</evidence>
<dbReference type="STRING" id="136037.A0A067RAK9"/>
<keyword evidence="4" id="KW-1185">Reference proteome</keyword>
<organism evidence="3 4">
    <name type="scientific">Zootermopsis nevadensis</name>
    <name type="common">Dampwood termite</name>
    <dbReference type="NCBI Taxonomy" id="136037"/>
    <lineage>
        <taxon>Eukaryota</taxon>
        <taxon>Metazoa</taxon>
        <taxon>Ecdysozoa</taxon>
        <taxon>Arthropoda</taxon>
        <taxon>Hexapoda</taxon>
        <taxon>Insecta</taxon>
        <taxon>Pterygota</taxon>
        <taxon>Neoptera</taxon>
        <taxon>Polyneoptera</taxon>
        <taxon>Dictyoptera</taxon>
        <taxon>Blattodea</taxon>
        <taxon>Blattoidea</taxon>
        <taxon>Termitoidae</taxon>
        <taxon>Termopsidae</taxon>
        <taxon>Zootermopsis</taxon>
    </lineage>
</organism>